<keyword evidence="1" id="KW-0812">Transmembrane</keyword>
<dbReference type="AlphaFoldDB" id="F7VIF1"/>
<organism evidence="2 3">
    <name type="scientific">Acetobacter tropicalis NBRC 101654</name>
    <dbReference type="NCBI Taxonomy" id="749388"/>
    <lineage>
        <taxon>Bacteria</taxon>
        <taxon>Pseudomonadati</taxon>
        <taxon>Pseudomonadota</taxon>
        <taxon>Alphaproteobacteria</taxon>
        <taxon>Acetobacterales</taxon>
        <taxon>Acetobacteraceae</taxon>
        <taxon>Acetobacter</taxon>
    </lineage>
</organism>
<sequence length="551" mass="60499">MVAFFDFRQPVALVVQHIQRNLSGYMHRNGGRTAACPFFFHSAQHMQGRAFNATHHAGALTVRAGRERSFRHGRAQPLARHFQQPEMGDGAHLDAGAIMAQRVFQAALNHGVVAARLHINEVDHNQASQITQAELARDFISRFLIGAEGCFFNVALACGLAGVHVNRNKGFCLVDDQIPARSQGNHGREHGVQMPFHMIVGEERLVFLVPQTHLLGVLGHEQAHEVPRGFPPAFPIHQNFIDLTRVHIADGAFYKACFLVNQRRCDRLKREFTNIIPQMQQIFAVARNFRAGALGTCRPHNHGHATGQVEVRHDIPQAATVCYGCNLAGNPAATQRVGHQHTIAASQRDISGKSCTLIAAFFLDHLNQQHLAAADDFLNTVVAHEAGNPLLDQCFFAGIGFTADIIRGLAAAIGAGSVFVPFGGGFGFRVFGLVRLRQIRFGVGLIGPVVGIIQQGFFFGLQGEQLFTVGNRNLVVVRVDFAKGQKTMAVAAIFNKGGLKAGLYANNAGKVDVSFELLFCSRFNIIIFKSVSIHNDNARFFRVRRIDQHTL</sequence>
<feature type="transmembrane region" description="Helical" evidence="1">
    <location>
        <begin position="409"/>
        <end position="431"/>
    </location>
</feature>
<accession>F7VIF1</accession>
<evidence type="ECO:0000313" key="2">
    <source>
        <dbReference type="EMBL" id="GAA10146.1"/>
    </source>
</evidence>
<reference evidence="2 3" key="1">
    <citation type="journal article" date="2011" name="Biochem. Biophys. Res. Commun.">
        <title>Increased number of Arginine-based salt bridges contributes to the thermotolerance of thermotolerant acetic acid bacteria, Acetobacter tropicalis SKU1100.</title>
        <authorList>
            <person name="Matsutani M."/>
            <person name="Hirakawa H."/>
            <person name="Nishikura M."/>
            <person name="Soemphol W."/>
            <person name="Ali I.A.I."/>
            <person name="Yakushi T."/>
            <person name="Matsushita K."/>
        </authorList>
    </citation>
    <scope>NUCLEOTIDE SEQUENCE [LARGE SCALE GENOMIC DNA]</scope>
    <source>
        <strain evidence="2 3">NBRC 101654</strain>
    </source>
</reference>
<protein>
    <submittedName>
        <fullName evidence="2">Uncharacterized protein</fullName>
    </submittedName>
</protein>
<name>F7VIF1_9PROT</name>
<keyword evidence="1" id="KW-0472">Membrane</keyword>
<keyword evidence="1" id="KW-1133">Transmembrane helix</keyword>
<dbReference type="AntiFam" id="ANF00132">
    <property type="entry name" value="Shadow ORF (opposite rne)"/>
</dbReference>
<evidence type="ECO:0000256" key="1">
    <source>
        <dbReference type="SAM" id="Phobius"/>
    </source>
</evidence>
<comment type="caution">
    <text evidence="2">The sequence shown here is derived from an EMBL/GenBank/DDBJ whole genome shotgun (WGS) entry which is preliminary data.</text>
</comment>
<dbReference type="EMBL" id="BABS01000175">
    <property type="protein sequence ID" value="GAA10146.1"/>
    <property type="molecule type" value="Genomic_DNA"/>
</dbReference>
<gene>
    <name evidence="2" type="ORF">ATPR_3150</name>
</gene>
<proteinExistence type="predicted"/>
<dbReference type="Proteomes" id="UP000004319">
    <property type="component" value="Unassembled WGS sequence"/>
</dbReference>
<evidence type="ECO:0000313" key="3">
    <source>
        <dbReference type="Proteomes" id="UP000004319"/>
    </source>
</evidence>